<comment type="caution">
    <text evidence="2">The sequence shown here is derived from an EMBL/GenBank/DDBJ whole genome shotgun (WGS) entry which is preliminary data.</text>
</comment>
<dbReference type="AlphaFoldDB" id="A0AAD4CGF8"/>
<name>A0AAD4CGF8_ASPNN</name>
<keyword evidence="3" id="KW-1185">Reference proteome</keyword>
<proteinExistence type="predicted"/>
<reference evidence="2" key="1">
    <citation type="journal article" date="2019" name="Beilstein J. Org. Chem.">
        <title>Nanangenines: drimane sesquiterpenoids as the dominant metabolite cohort of a novel Australian fungus, Aspergillus nanangensis.</title>
        <authorList>
            <person name="Lacey H.J."/>
            <person name="Gilchrist C.L.M."/>
            <person name="Crombie A."/>
            <person name="Kalaitzis J.A."/>
            <person name="Vuong D."/>
            <person name="Rutledge P.J."/>
            <person name="Turner P."/>
            <person name="Pitt J.I."/>
            <person name="Lacey E."/>
            <person name="Chooi Y.H."/>
            <person name="Piggott A.M."/>
        </authorList>
    </citation>
    <scope>NUCLEOTIDE SEQUENCE</scope>
    <source>
        <strain evidence="2">MST-FP2251</strain>
    </source>
</reference>
<feature type="region of interest" description="Disordered" evidence="1">
    <location>
        <begin position="185"/>
        <end position="218"/>
    </location>
</feature>
<protein>
    <submittedName>
        <fullName evidence="2">Uncharacterized protein</fullName>
    </submittedName>
</protein>
<evidence type="ECO:0000313" key="2">
    <source>
        <dbReference type="EMBL" id="KAF9886005.1"/>
    </source>
</evidence>
<feature type="compositionally biased region" description="Low complexity" evidence="1">
    <location>
        <begin position="209"/>
        <end position="218"/>
    </location>
</feature>
<evidence type="ECO:0000313" key="3">
    <source>
        <dbReference type="Proteomes" id="UP001194746"/>
    </source>
</evidence>
<organism evidence="2 3">
    <name type="scientific">Aspergillus nanangensis</name>
    <dbReference type="NCBI Taxonomy" id="2582783"/>
    <lineage>
        <taxon>Eukaryota</taxon>
        <taxon>Fungi</taxon>
        <taxon>Dikarya</taxon>
        <taxon>Ascomycota</taxon>
        <taxon>Pezizomycotina</taxon>
        <taxon>Eurotiomycetes</taxon>
        <taxon>Eurotiomycetidae</taxon>
        <taxon>Eurotiales</taxon>
        <taxon>Aspergillaceae</taxon>
        <taxon>Aspergillus</taxon>
        <taxon>Aspergillus subgen. Circumdati</taxon>
    </lineage>
</organism>
<reference evidence="2" key="2">
    <citation type="submission" date="2020-02" db="EMBL/GenBank/DDBJ databases">
        <authorList>
            <person name="Gilchrist C.L.M."/>
            <person name="Chooi Y.-H."/>
        </authorList>
    </citation>
    <scope>NUCLEOTIDE SEQUENCE</scope>
    <source>
        <strain evidence="2">MST-FP2251</strain>
    </source>
</reference>
<dbReference type="EMBL" id="VCAU01000085">
    <property type="protein sequence ID" value="KAF9886005.1"/>
    <property type="molecule type" value="Genomic_DNA"/>
</dbReference>
<gene>
    <name evidence="2" type="ORF">FE257_012186</name>
</gene>
<dbReference type="Proteomes" id="UP001194746">
    <property type="component" value="Unassembled WGS sequence"/>
</dbReference>
<sequence length="345" mass="38951">MKTRVHILCEVISSSEGVSTILDERLRGLSDLRQLDVLTDILTGISEVDERSAELVYAAWTKLYEGSLWAFKYESLDQYRQLISYRDTVRPILRRFKKSDRSKASSMQTIERSWKQPVAQVIPHRIRPSAWSKHLLFTLATLSRIKPRQEAVMLLEASVNNRPPRSRQTSNLMASDVNRVLEQVSTHEHKVPNNSSPRSSRLSEKSSSKDFISPSSSPVASISGFNYTASDANLSNLSSSSDGETTLCSPSSMGCECSPICLPLMILLSSNPPDIREELVLGLFRWAQSVSWSSLCLWHMQCLAAFKFGDQAFFWAQSEIIHHLEQVLLEHIITEEDLTSNLLCM</sequence>
<evidence type="ECO:0000256" key="1">
    <source>
        <dbReference type="SAM" id="MobiDB-lite"/>
    </source>
</evidence>
<accession>A0AAD4CGF8</accession>